<evidence type="ECO:0000313" key="7">
    <source>
        <dbReference type="EMBL" id="TCL45031.1"/>
    </source>
</evidence>
<accession>A0A9X8UL35</accession>
<evidence type="ECO:0000256" key="2">
    <source>
        <dbReference type="ARBA" id="ARBA00012224"/>
    </source>
</evidence>
<comment type="cofactor">
    <cofactor evidence="1">
        <name>pyridoxal 5'-phosphate</name>
        <dbReference type="ChEBI" id="CHEBI:597326"/>
    </cofactor>
</comment>
<dbReference type="SUPFAM" id="SSF53383">
    <property type="entry name" value="PLP-dependent transferases"/>
    <property type="match status" value="1"/>
</dbReference>
<gene>
    <name evidence="7" type="ORF">EDD78_1018</name>
</gene>
<evidence type="ECO:0000259" key="6">
    <source>
        <dbReference type="Pfam" id="PF00155"/>
    </source>
</evidence>
<dbReference type="EC" id="4.4.1.13" evidence="2"/>
<reference evidence="7 8" key="1">
    <citation type="submission" date="2019-03" db="EMBL/GenBank/DDBJ databases">
        <title>Genomic Encyclopedia of Type Strains, Phase IV (KMG-IV): sequencing the most valuable type-strain genomes for metagenomic binning, comparative biology and taxonomic classification.</title>
        <authorList>
            <person name="Goeker M."/>
        </authorList>
    </citation>
    <scope>NUCLEOTIDE SEQUENCE [LARGE SCALE GENOMIC DNA]</scope>
    <source>
        <strain evidence="7 8">DSM 100433</strain>
    </source>
</reference>
<dbReference type="InterPro" id="IPR015422">
    <property type="entry name" value="PyrdxlP-dep_Trfase_small"/>
</dbReference>
<dbReference type="AlphaFoldDB" id="A0A9X8UL35"/>
<dbReference type="GO" id="GO:0030170">
    <property type="term" value="F:pyridoxal phosphate binding"/>
    <property type="evidence" value="ECO:0007669"/>
    <property type="project" value="InterPro"/>
</dbReference>
<evidence type="ECO:0000313" key="8">
    <source>
        <dbReference type="Proteomes" id="UP000294682"/>
    </source>
</evidence>
<dbReference type="InterPro" id="IPR027619">
    <property type="entry name" value="C-S_lyase_PatB-like"/>
</dbReference>
<evidence type="ECO:0000256" key="4">
    <source>
        <dbReference type="ARBA" id="ARBA00023239"/>
    </source>
</evidence>
<proteinExistence type="inferred from homology"/>
<dbReference type="CDD" id="cd00609">
    <property type="entry name" value="AAT_like"/>
    <property type="match status" value="1"/>
</dbReference>
<name>A0A9X8UL35_9FIRM</name>
<evidence type="ECO:0000256" key="3">
    <source>
        <dbReference type="ARBA" id="ARBA00022898"/>
    </source>
</evidence>
<dbReference type="EMBL" id="SLUK01000001">
    <property type="protein sequence ID" value="TCL45031.1"/>
    <property type="molecule type" value="Genomic_DNA"/>
</dbReference>
<dbReference type="InterPro" id="IPR051798">
    <property type="entry name" value="Class-II_PLP-Dep_Aminotrans"/>
</dbReference>
<keyword evidence="3" id="KW-0663">Pyridoxal phosphate</keyword>
<dbReference type="RefSeq" id="WP_079700144.1">
    <property type="nucleotide sequence ID" value="NZ_SLUK01000001.1"/>
</dbReference>
<keyword evidence="8" id="KW-1185">Reference proteome</keyword>
<dbReference type="Pfam" id="PF00155">
    <property type="entry name" value="Aminotran_1_2"/>
    <property type="match status" value="1"/>
</dbReference>
<comment type="caution">
    <text evidence="7">The sequence shown here is derived from an EMBL/GenBank/DDBJ whole genome shotgun (WGS) entry which is preliminary data.</text>
</comment>
<dbReference type="NCBIfam" id="TIGR04350">
    <property type="entry name" value="C_S_lyase_PatB"/>
    <property type="match status" value="1"/>
</dbReference>
<evidence type="ECO:0000256" key="1">
    <source>
        <dbReference type="ARBA" id="ARBA00001933"/>
    </source>
</evidence>
<sequence length="392" mass="44894">MYQFDERIDRYGCNQVKYDFVGRVAEGVRADALPMWIADMDFAAYPPLIEALQKRVERRTFGYSLHKTDEFFGAIRGWLRYRFGWEVANGDICYTPGMMTAIAFLIQGLSAPGEGVVIQPPVYDSFAEVIERNGRRVVNNPLIPREDGGYEMNLTQLEAQLRLPENKILLLCSPHNPVGRIWREDELRRVGELCKENGVFLISDESHCDLVRRGLRHVPVQQLFPGSPLIATCMTPSKTFSVSGFQIGYVLLQDEGLRGIWERESMKVHIFHPNALAITALQAVYNDCREYYERSLDYLDENLRLVDDFLKTEMPRARYRLPEATYLCWIDLRGYGCPPQEIMERCLYRGNVVPDPGAGFGQGGEGFIRLNAGCPRETLMEGLQRLRKAMED</sequence>
<dbReference type="PANTHER" id="PTHR43525:SF1">
    <property type="entry name" value="PROTEIN MALY"/>
    <property type="match status" value="1"/>
</dbReference>
<dbReference type="PANTHER" id="PTHR43525">
    <property type="entry name" value="PROTEIN MALY"/>
    <property type="match status" value="1"/>
</dbReference>
<protein>
    <recommendedName>
        <fullName evidence="2">cysteine-S-conjugate beta-lyase</fullName>
        <ecNumber evidence="2">4.4.1.13</ecNumber>
    </recommendedName>
</protein>
<keyword evidence="4" id="KW-0456">Lyase</keyword>
<dbReference type="InterPro" id="IPR015424">
    <property type="entry name" value="PyrdxlP-dep_Trfase"/>
</dbReference>
<organism evidence="7 8">
    <name type="scientific">Harryflintia acetispora</name>
    <dbReference type="NCBI Taxonomy" id="1849041"/>
    <lineage>
        <taxon>Bacteria</taxon>
        <taxon>Bacillati</taxon>
        <taxon>Bacillota</taxon>
        <taxon>Clostridia</taxon>
        <taxon>Eubacteriales</taxon>
        <taxon>Oscillospiraceae</taxon>
        <taxon>Harryflintia</taxon>
    </lineage>
</organism>
<dbReference type="Gene3D" id="3.90.1150.10">
    <property type="entry name" value="Aspartate Aminotransferase, domain 1"/>
    <property type="match status" value="1"/>
</dbReference>
<dbReference type="GO" id="GO:0047804">
    <property type="term" value="F:cysteine-S-conjugate beta-lyase activity"/>
    <property type="evidence" value="ECO:0007669"/>
    <property type="project" value="UniProtKB-EC"/>
</dbReference>
<dbReference type="Proteomes" id="UP000294682">
    <property type="component" value="Unassembled WGS sequence"/>
</dbReference>
<comment type="similarity">
    <text evidence="5">Belongs to the class-II pyridoxal-phosphate-dependent aminotransferase family. MalY/PatB cystathionine beta-lyase subfamily.</text>
</comment>
<evidence type="ECO:0000256" key="5">
    <source>
        <dbReference type="ARBA" id="ARBA00037974"/>
    </source>
</evidence>
<dbReference type="InterPro" id="IPR004839">
    <property type="entry name" value="Aminotransferase_I/II_large"/>
</dbReference>
<dbReference type="InterPro" id="IPR015421">
    <property type="entry name" value="PyrdxlP-dep_Trfase_major"/>
</dbReference>
<dbReference type="Gene3D" id="3.40.640.10">
    <property type="entry name" value="Type I PLP-dependent aspartate aminotransferase-like (Major domain)"/>
    <property type="match status" value="1"/>
</dbReference>
<feature type="domain" description="Aminotransferase class I/classII large" evidence="6">
    <location>
        <begin position="89"/>
        <end position="386"/>
    </location>
</feature>
<dbReference type="OrthoDB" id="9802872at2"/>